<accession>A0A839IMJ1</accession>
<feature type="region of interest" description="Disordered" evidence="1">
    <location>
        <begin position="362"/>
        <end position="437"/>
    </location>
</feature>
<feature type="transmembrane region" description="Helical" evidence="2">
    <location>
        <begin position="12"/>
        <end position="34"/>
    </location>
</feature>
<protein>
    <recommendedName>
        <fullName evidence="3">YhdP central domain-containing protein</fullName>
    </recommendedName>
</protein>
<feature type="region of interest" description="Disordered" evidence="1">
    <location>
        <begin position="145"/>
        <end position="164"/>
    </location>
</feature>
<keyword evidence="5" id="KW-1185">Reference proteome</keyword>
<dbReference type="InterPro" id="IPR011836">
    <property type="entry name" value="YhdP"/>
</dbReference>
<dbReference type="PANTHER" id="PTHR38690:SF1">
    <property type="entry name" value="PROTEASE"/>
    <property type="match status" value="1"/>
</dbReference>
<gene>
    <name evidence="4" type="ORF">H4O21_03795</name>
</gene>
<proteinExistence type="predicted"/>
<evidence type="ECO:0000256" key="1">
    <source>
        <dbReference type="SAM" id="MobiDB-lite"/>
    </source>
</evidence>
<reference evidence="4 5" key="1">
    <citation type="submission" date="2020-08" db="EMBL/GenBank/DDBJ databases">
        <title>Oceanospirillum sp. nov. isolated from marine sediment.</title>
        <authorList>
            <person name="Ji X."/>
        </authorList>
    </citation>
    <scope>NUCLEOTIDE SEQUENCE [LARGE SCALE GENOMIC DNA]</scope>
    <source>
        <strain evidence="4 5">D5</strain>
    </source>
</reference>
<dbReference type="Pfam" id="PF13116">
    <property type="entry name" value="YhdP"/>
    <property type="match status" value="2"/>
</dbReference>
<keyword evidence="2" id="KW-0472">Membrane</keyword>
<dbReference type="RefSeq" id="WP_182807514.1">
    <property type="nucleotide sequence ID" value="NZ_JACJFM010000003.1"/>
</dbReference>
<feature type="compositionally biased region" description="Polar residues" evidence="1">
    <location>
        <begin position="405"/>
        <end position="417"/>
    </location>
</feature>
<organism evidence="4 5">
    <name type="scientific">Oceanospirillum sediminis</name>
    <dbReference type="NCBI Taxonomy" id="2760088"/>
    <lineage>
        <taxon>Bacteria</taxon>
        <taxon>Pseudomonadati</taxon>
        <taxon>Pseudomonadota</taxon>
        <taxon>Gammaproteobacteria</taxon>
        <taxon>Oceanospirillales</taxon>
        <taxon>Oceanospirillaceae</taxon>
        <taxon>Oceanospirillum</taxon>
    </lineage>
</organism>
<feature type="compositionally biased region" description="Polar residues" evidence="1">
    <location>
        <begin position="382"/>
        <end position="395"/>
    </location>
</feature>
<dbReference type="InterPro" id="IPR025263">
    <property type="entry name" value="YhdP_central"/>
</dbReference>
<dbReference type="Proteomes" id="UP000565262">
    <property type="component" value="Unassembled WGS sequence"/>
</dbReference>
<evidence type="ECO:0000256" key="2">
    <source>
        <dbReference type="SAM" id="Phobius"/>
    </source>
</evidence>
<dbReference type="EMBL" id="JACJFM010000003">
    <property type="protein sequence ID" value="MBB1485732.1"/>
    <property type="molecule type" value="Genomic_DNA"/>
</dbReference>
<evidence type="ECO:0000313" key="5">
    <source>
        <dbReference type="Proteomes" id="UP000565262"/>
    </source>
</evidence>
<sequence length="1444" mass="160404">MSLSRHIFHHSIGWLLLPLVVILALYLSIGRYLFPVLSDYREELLQLANQHLPMQVQVKNLSGQWNRFDPAVELEGIQLFSRYQTNNGTPSIEVDYFSLELDSLSSIRYQLPVIRQASIQGVTLRLQQQYDLTWRLQGWESAKTSGTEASRSNANNQQLSRANRQARQDVEPLARLLELLMAQQHLKMEFVWLEFYDRLGREYRAFSQRLEVYEKNGMQRIQGSLQLNPESAQKIEFIMELKGDPFNQKSLEIALYLKADQQSLTSWIEKIAHLLPVKVKELDAGLELWTQWKSGKLDTVKGNLSARSVRIQSQDMPEMHLRELSTDIFWDREKYVAPTPTKEVPASVISHQAKTGVTGSLPVALPENASASPGSKPDTATALAQSNHSDQTTQPVAPPSAMKFSGQQQANVATTESVSKDTLSENNPPPGPTVEIADLTRPPDAWQLILDRLSFIFQGQKFPMEQLIVKRNLNDQDWQLLLASLNLESLSQVMTQFDLPADAIDALRRLKPSGELKNLSATLSETEGFSIATELSKVSVQAYYGAPVLENIDGYLETDANKGYIRFTSEQFHMGFPVLYDQGWEFEQAQGRIDWVITDKIRVYGQHLELKRGSTHVAGEFDVLVHQNPEHDLFYLNVGVTDLEKEFGMTLVPGKVVNPELTEWLSKAVKTARVDEGGFIYDGSLMLNAINPEREMSTQLMLNIDKGELAFLPDWPTAQNIRTHLRVDGTEMKAQLLSGSYLGNNDITGNISLIDDAIGSRILLALDGSISPEKGWKVFTDTPLNKLIPESLLGWKLGGNALDISTRLDFPIDNRPGKGQILVRTSGNTLEIPELGTPLENIRGNVVYNLDKGLSVDKGQAHFLDGATAFSISTDIQDGSVLIKGSGEVPVKALNEWQPMPFSSWLSGIARYGFDLRLDTISQLSLTSDLQGVSIDLPAPFGKPIQQQSPLELNMSFSDTMNRFQVSTGKAIQAKGIWKSGTGQSGYATNIWLGDIPVVTAFPEQLTGRSDIIFHQQTLALEPWVAFARKEQARHALVESVTLSGQGAMPAINGSPMTETQAQNEQNSETGANRFHLETDRISYGSIHFDDLVLDAEQRHGEVSLNFASPQLQGAAHLTRDNLVVNLDTLIYQKQTDLQEVPDLLVLPDTLLPEQPDNQGRNTALDDVLSSDLPAINLRIKDLRYNKIIAEDLALSFKDQGREKTLTLNQMKQNSVTYTGVLNWKLPEQQGKPVQSEASIRIFGQNLAHAQQAFAIKPMLSSKQADISARLNWLGYPHDFSATTLSGRASLALGKGEFKQVDSAPALKLISLFNFGELIRRLQLDFSDIAGKGLSYDKVTGKLSILNGQGTLSEPLKVDGSATKFEISGDIDFVQETLNQELIVTLPVAETLPLAAFLAGAPQVGGTIYIAQKILGNLFDKVTRARYDVKGAWGDPEIELKRVF</sequence>
<keyword evidence="2" id="KW-0812">Transmembrane</keyword>
<comment type="caution">
    <text evidence="4">The sequence shown here is derived from an EMBL/GenBank/DDBJ whole genome shotgun (WGS) entry which is preliminary data.</text>
</comment>
<evidence type="ECO:0000313" key="4">
    <source>
        <dbReference type="EMBL" id="MBB1485732.1"/>
    </source>
</evidence>
<keyword evidence="2" id="KW-1133">Transmembrane helix</keyword>
<feature type="domain" description="YhdP central" evidence="3">
    <location>
        <begin position="439"/>
        <end position="1438"/>
    </location>
</feature>
<name>A0A839IMJ1_9GAMM</name>
<feature type="domain" description="YhdP central" evidence="3">
    <location>
        <begin position="5"/>
        <end position="334"/>
    </location>
</feature>
<evidence type="ECO:0000259" key="3">
    <source>
        <dbReference type="Pfam" id="PF13116"/>
    </source>
</evidence>
<dbReference type="PANTHER" id="PTHR38690">
    <property type="entry name" value="PROTEASE-RELATED"/>
    <property type="match status" value="1"/>
</dbReference>